<keyword evidence="2 5" id="KW-0812">Transmembrane</keyword>
<feature type="transmembrane region" description="Helical" evidence="5">
    <location>
        <begin position="344"/>
        <end position="363"/>
    </location>
</feature>
<comment type="caution">
    <text evidence="7">The sequence shown here is derived from an EMBL/GenBank/DDBJ whole genome shotgun (WGS) entry which is preliminary data.</text>
</comment>
<protein>
    <submittedName>
        <fullName evidence="7">Sulfate permease</fullName>
    </submittedName>
</protein>
<feature type="transmembrane region" description="Helical" evidence="5">
    <location>
        <begin position="59"/>
        <end position="85"/>
    </location>
</feature>
<feature type="transmembrane region" description="Helical" evidence="5">
    <location>
        <begin position="375"/>
        <end position="407"/>
    </location>
</feature>
<feature type="transmembrane region" description="Helical" evidence="5">
    <location>
        <begin position="286"/>
        <end position="308"/>
    </location>
</feature>
<feature type="domain" description="STAS" evidence="6">
    <location>
        <begin position="427"/>
        <end position="488"/>
    </location>
</feature>
<evidence type="ECO:0000313" key="7">
    <source>
        <dbReference type="EMBL" id="MBS8121508.1"/>
    </source>
</evidence>
<evidence type="ECO:0000256" key="5">
    <source>
        <dbReference type="SAM" id="Phobius"/>
    </source>
</evidence>
<dbReference type="InterPro" id="IPR002645">
    <property type="entry name" value="STAS_dom"/>
</dbReference>
<feature type="transmembrane region" description="Helical" evidence="5">
    <location>
        <begin position="188"/>
        <end position="204"/>
    </location>
</feature>
<sequence>MFLLNYLKNKGVFNEFADKSQLKKDILSGITVALALIPESIAFSFVVGINPIIGLHTSFIIGLITAIFGGRPAMISAFTGALALIMGSLLSSYGIEYLYLAVILMGVIQIIFGFLGGGKLFRLIPYTVMLGFLNGLAILIFLAQIKHFKIDGEWIAGYDAIIMIFLVLLTMFIIYFLPKITKSVPSELVAIIVVTLIVFLIPGFDDTRTIYSYLIENGFDSLVGSLPSFNIPEIQDSIWKMLYVTLPVSLMLFAVGTIETLMTLGLVDDLTDSRGKSNKEVKGQGLANIISGFFGGVAGCAMVGQSVINVKNGGRGRISGITASLVLMMLILFAVPFINLIPIASLVGLMFMVVIGTFAWPTLKMLNKIPIADSFVIILTTLITVYTHDLALAVVIGVVISALVFAWQKSTHIEANRYIDNKLITHYELDGPLFFASVERFNCLFDLEKDTNEIIIDFAKSRVMDHSAIEAINNLTSRYRKKGKILHLKHLSNDCKQMIKDADEIIDVNIYEDPKYKVANI</sequence>
<feature type="transmembrane region" description="Helical" evidence="5">
    <location>
        <begin position="155"/>
        <end position="176"/>
    </location>
</feature>
<dbReference type="CDD" id="cd07042">
    <property type="entry name" value="STAS_SulP_like_sulfate_transporter"/>
    <property type="match status" value="1"/>
</dbReference>
<dbReference type="Proteomes" id="UP000680365">
    <property type="component" value="Unassembled WGS sequence"/>
</dbReference>
<dbReference type="PROSITE" id="PS50801">
    <property type="entry name" value="STAS"/>
    <property type="match status" value="1"/>
</dbReference>
<dbReference type="InterPro" id="IPR036513">
    <property type="entry name" value="STAS_dom_sf"/>
</dbReference>
<keyword evidence="4 5" id="KW-0472">Membrane</keyword>
<dbReference type="SUPFAM" id="SSF52091">
    <property type="entry name" value="SpoIIaa-like"/>
    <property type="match status" value="1"/>
</dbReference>
<evidence type="ECO:0000256" key="3">
    <source>
        <dbReference type="ARBA" id="ARBA00022989"/>
    </source>
</evidence>
<gene>
    <name evidence="7" type="ORF">VAMP_5n322</name>
</gene>
<evidence type="ECO:0000256" key="2">
    <source>
        <dbReference type="ARBA" id="ARBA00022692"/>
    </source>
</evidence>
<evidence type="ECO:0000259" key="6">
    <source>
        <dbReference type="PROSITE" id="PS50801"/>
    </source>
</evidence>
<dbReference type="InterPro" id="IPR011547">
    <property type="entry name" value="SLC26A/SulP_dom"/>
</dbReference>
<dbReference type="RefSeq" id="WP_244831473.1">
    <property type="nucleotide sequence ID" value="NZ_JAEDAM010000002.1"/>
</dbReference>
<evidence type="ECO:0000313" key="8">
    <source>
        <dbReference type="Proteomes" id="UP000680365"/>
    </source>
</evidence>
<proteinExistence type="predicted"/>
<feature type="transmembrane region" description="Helical" evidence="5">
    <location>
        <begin position="123"/>
        <end position="143"/>
    </location>
</feature>
<keyword evidence="8" id="KW-1185">Reference proteome</keyword>
<dbReference type="InterPro" id="IPR052706">
    <property type="entry name" value="Membrane-Transporter-like"/>
</dbReference>
<dbReference type="PANTHER" id="PTHR43310">
    <property type="entry name" value="SULFATE TRANSPORTER YBAR-RELATED"/>
    <property type="match status" value="1"/>
</dbReference>
<evidence type="ECO:0000256" key="1">
    <source>
        <dbReference type="ARBA" id="ARBA00004141"/>
    </source>
</evidence>
<feature type="transmembrane region" description="Helical" evidence="5">
    <location>
        <begin position="26"/>
        <end position="53"/>
    </location>
</feature>
<dbReference type="Gene3D" id="3.30.750.24">
    <property type="entry name" value="STAS domain"/>
    <property type="match status" value="1"/>
</dbReference>
<feature type="transmembrane region" description="Helical" evidence="5">
    <location>
        <begin position="97"/>
        <end position="117"/>
    </location>
</feature>
<dbReference type="Pfam" id="PF00916">
    <property type="entry name" value="Sulfate_transp"/>
    <property type="match status" value="2"/>
</dbReference>
<dbReference type="PANTHER" id="PTHR43310:SF1">
    <property type="entry name" value="SULFATE TRANSPORTER YBAR-RELATED"/>
    <property type="match status" value="1"/>
</dbReference>
<feature type="transmembrane region" description="Helical" evidence="5">
    <location>
        <begin position="242"/>
        <end position="266"/>
    </location>
</feature>
<evidence type="ECO:0000256" key="4">
    <source>
        <dbReference type="ARBA" id="ARBA00023136"/>
    </source>
</evidence>
<dbReference type="EMBL" id="JAEDAM010000002">
    <property type="protein sequence ID" value="MBS8121508.1"/>
    <property type="molecule type" value="Genomic_DNA"/>
</dbReference>
<keyword evidence="3 5" id="KW-1133">Transmembrane helix</keyword>
<dbReference type="Pfam" id="PF01740">
    <property type="entry name" value="STAS"/>
    <property type="match status" value="1"/>
</dbReference>
<name>A0ABS5QL50_9BACT</name>
<feature type="transmembrane region" description="Helical" evidence="5">
    <location>
        <begin position="320"/>
        <end position="338"/>
    </location>
</feature>
<comment type="subcellular location">
    <subcellularLocation>
        <location evidence="1">Membrane</location>
        <topology evidence="1">Multi-pass membrane protein</topology>
    </subcellularLocation>
</comment>
<reference evidence="7 8" key="1">
    <citation type="journal article" date="2021" name="Nat. Commun.">
        <title>Reductive evolution and unique predatory mode in the CPR bacterium Vampirococcus lugosii.</title>
        <authorList>
            <person name="Moreira D."/>
            <person name="Zivanovic Y."/>
            <person name="Lopez-Archilla A.I."/>
            <person name="Iniesto M."/>
            <person name="Lopez-Garcia P."/>
        </authorList>
    </citation>
    <scope>NUCLEOTIDE SEQUENCE [LARGE SCALE GENOMIC DNA]</scope>
    <source>
        <strain evidence="7">Chiprana</strain>
    </source>
</reference>
<accession>A0ABS5QL50</accession>
<organism evidence="7 8">
    <name type="scientific">Candidatus Vampirococcus lugosii</name>
    <dbReference type="NCBI Taxonomy" id="2789015"/>
    <lineage>
        <taxon>Bacteria</taxon>
        <taxon>Candidatus Absconditibacteriota</taxon>
        <taxon>Vampirococcus</taxon>
    </lineage>
</organism>